<organism evidence="1 2">
    <name type="scientific">Portunus trituberculatus</name>
    <name type="common">Swimming crab</name>
    <name type="synonym">Neptunus trituberculatus</name>
    <dbReference type="NCBI Taxonomy" id="210409"/>
    <lineage>
        <taxon>Eukaryota</taxon>
        <taxon>Metazoa</taxon>
        <taxon>Ecdysozoa</taxon>
        <taxon>Arthropoda</taxon>
        <taxon>Crustacea</taxon>
        <taxon>Multicrustacea</taxon>
        <taxon>Malacostraca</taxon>
        <taxon>Eumalacostraca</taxon>
        <taxon>Eucarida</taxon>
        <taxon>Decapoda</taxon>
        <taxon>Pleocyemata</taxon>
        <taxon>Brachyura</taxon>
        <taxon>Eubrachyura</taxon>
        <taxon>Portunoidea</taxon>
        <taxon>Portunidae</taxon>
        <taxon>Portuninae</taxon>
        <taxon>Portunus</taxon>
    </lineage>
</organism>
<proteinExistence type="predicted"/>
<dbReference type="EMBL" id="VSRR010020721">
    <property type="protein sequence ID" value="MPC63376.1"/>
    <property type="molecule type" value="Genomic_DNA"/>
</dbReference>
<evidence type="ECO:0000313" key="1">
    <source>
        <dbReference type="EMBL" id="MPC63376.1"/>
    </source>
</evidence>
<evidence type="ECO:0000313" key="2">
    <source>
        <dbReference type="Proteomes" id="UP000324222"/>
    </source>
</evidence>
<dbReference type="Proteomes" id="UP000324222">
    <property type="component" value="Unassembled WGS sequence"/>
</dbReference>
<gene>
    <name evidence="1" type="ORF">E2C01_057474</name>
</gene>
<dbReference type="AlphaFoldDB" id="A0A5B7H0K6"/>
<sequence length="65" mass="6937">MFTITGPHIAAPAQTCDVTHLLWSSGTLRTSKVLSHDCLLGSCLSSSPSSSLPFHHAINVQSFKN</sequence>
<keyword evidence="2" id="KW-1185">Reference proteome</keyword>
<protein>
    <submittedName>
        <fullName evidence="1">Uncharacterized protein</fullName>
    </submittedName>
</protein>
<reference evidence="1 2" key="1">
    <citation type="submission" date="2019-05" db="EMBL/GenBank/DDBJ databases">
        <title>Another draft genome of Portunus trituberculatus and its Hox gene families provides insights of decapod evolution.</title>
        <authorList>
            <person name="Jeong J.-H."/>
            <person name="Song I."/>
            <person name="Kim S."/>
            <person name="Choi T."/>
            <person name="Kim D."/>
            <person name="Ryu S."/>
            <person name="Kim W."/>
        </authorList>
    </citation>
    <scope>NUCLEOTIDE SEQUENCE [LARGE SCALE GENOMIC DNA]</scope>
    <source>
        <tissue evidence="1">Muscle</tissue>
    </source>
</reference>
<comment type="caution">
    <text evidence="1">The sequence shown here is derived from an EMBL/GenBank/DDBJ whole genome shotgun (WGS) entry which is preliminary data.</text>
</comment>
<name>A0A5B7H0K6_PORTR</name>
<accession>A0A5B7H0K6</accession>